<dbReference type="EMBL" id="BAAAKJ010000186">
    <property type="protein sequence ID" value="GAA1397121.1"/>
    <property type="molecule type" value="Genomic_DNA"/>
</dbReference>
<evidence type="ECO:0000313" key="2">
    <source>
        <dbReference type="EMBL" id="GAA1397121.1"/>
    </source>
</evidence>
<dbReference type="InterPro" id="IPR004919">
    <property type="entry name" value="GmrSD_N"/>
</dbReference>
<dbReference type="Gene3D" id="3.30.950.30">
    <property type="entry name" value="Schlafen, AAA domain"/>
    <property type="match status" value="1"/>
</dbReference>
<gene>
    <name evidence="2" type="ORF">GCM10009639_34080</name>
</gene>
<protein>
    <submittedName>
        <fullName evidence="2">DUF262 domain-containing protein</fullName>
    </submittedName>
</protein>
<dbReference type="Proteomes" id="UP001499863">
    <property type="component" value="Unassembled WGS sequence"/>
</dbReference>
<evidence type="ECO:0000259" key="1">
    <source>
        <dbReference type="Pfam" id="PF03235"/>
    </source>
</evidence>
<organism evidence="2 3">
    <name type="scientific">Kitasatospora putterlickiae</name>
    <dbReference type="NCBI Taxonomy" id="221725"/>
    <lineage>
        <taxon>Bacteria</taxon>
        <taxon>Bacillati</taxon>
        <taxon>Actinomycetota</taxon>
        <taxon>Actinomycetes</taxon>
        <taxon>Kitasatosporales</taxon>
        <taxon>Streptomycetaceae</taxon>
        <taxon>Kitasatospora</taxon>
    </lineage>
</organism>
<dbReference type="PANTHER" id="PTHR39639">
    <property type="entry name" value="CHROMOSOME 16, WHOLE GENOME SHOTGUN SEQUENCE"/>
    <property type="match status" value="1"/>
</dbReference>
<feature type="domain" description="GmrSD restriction endonucleases N-terminal" evidence="1">
    <location>
        <begin position="22"/>
        <end position="167"/>
    </location>
</feature>
<keyword evidence="3" id="KW-1185">Reference proteome</keyword>
<name>A0ABP4IRE1_9ACTN</name>
<proteinExistence type="predicted"/>
<sequence>MAELDSQPKSIQSLYAWYSENKLWVNRRYQRKLVWTLEEKQKLIESVLKRYPIPAILLAEREEGGYEVIDGLQRLHTIMSFIETAFKTLDDRYFDVSRFVTANTRSEEERAFSVNSGEVISARDVGTFLDYSIAVSVMRGATDEEIDDVFSRINTYGHRLSDQERRQAGVRDGFSTLVRELSCEVRGDSSDDTIRLDKMPSISVDLPMTKHGYDVQAEAVFWVEQGILRSTDLRDSMDEQCIADIAACIVGGSLVERSKTALDGVYEKGSSENSRVLDALSSYGADKFSAEFKYCLDEIQKVCASGTAKKLRSIIFSKTTTNAFPAVFAILCVAFHELLFGENKKIVDYESVRKAITNLDKRVETGKGSTAPSERRENIDTIKGLIRPHMASGNHQDIYGEHTAMDVDNIIRNSLIEAPHYELKQGIIRLDDGRTVDPAVMDKVVKTICAIANNGKKRAGTILIGVADKKADAERIRQLDGISPREVCAGRSVVGVKREAVRLGETTERYFARWKDAIRSSGLSQGLKDSVLSSMSYSDYYGLGVVIIRVPEMSEVSLLEGKIYIREVDETKEVDPVDVARTLEIGKRFA</sequence>
<evidence type="ECO:0000313" key="3">
    <source>
        <dbReference type="Proteomes" id="UP001499863"/>
    </source>
</evidence>
<dbReference type="InterPro" id="IPR038461">
    <property type="entry name" value="Schlafen_AlbA_2_dom_sf"/>
</dbReference>
<dbReference type="PANTHER" id="PTHR39639:SF1">
    <property type="entry name" value="DUF262 DOMAIN-CONTAINING PROTEIN"/>
    <property type="match status" value="1"/>
</dbReference>
<dbReference type="Pfam" id="PF03235">
    <property type="entry name" value="GmrSD_N"/>
    <property type="match status" value="1"/>
</dbReference>
<accession>A0ABP4IRE1</accession>
<dbReference type="RefSeq" id="WP_344335906.1">
    <property type="nucleotide sequence ID" value="NZ_BAAAKJ010000186.1"/>
</dbReference>
<comment type="caution">
    <text evidence="2">The sequence shown here is derived from an EMBL/GenBank/DDBJ whole genome shotgun (WGS) entry which is preliminary data.</text>
</comment>
<reference evidence="3" key="1">
    <citation type="journal article" date="2019" name="Int. J. Syst. Evol. Microbiol.">
        <title>The Global Catalogue of Microorganisms (GCM) 10K type strain sequencing project: providing services to taxonomists for standard genome sequencing and annotation.</title>
        <authorList>
            <consortium name="The Broad Institute Genomics Platform"/>
            <consortium name="The Broad Institute Genome Sequencing Center for Infectious Disease"/>
            <person name="Wu L."/>
            <person name="Ma J."/>
        </authorList>
    </citation>
    <scope>NUCLEOTIDE SEQUENCE [LARGE SCALE GENOMIC DNA]</scope>
    <source>
        <strain evidence="3">JCM 12393</strain>
    </source>
</reference>